<evidence type="ECO:0000313" key="8">
    <source>
        <dbReference type="EMBL" id="OGZ18250.1"/>
    </source>
</evidence>
<evidence type="ECO:0000256" key="2">
    <source>
        <dbReference type="ARBA" id="ARBA00022722"/>
    </source>
</evidence>
<evidence type="ECO:0000256" key="6">
    <source>
        <dbReference type="ARBA" id="ARBA00022833"/>
    </source>
</evidence>
<protein>
    <recommendedName>
        <fullName evidence="7">Endoribonuclease YbeY</fullName>
        <ecNumber evidence="7">3.1.-.-</ecNumber>
    </recommendedName>
</protein>
<dbReference type="Pfam" id="PF02130">
    <property type="entry name" value="YbeY"/>
    <property type="match status" value="1"/>
</dbReference>
<keyword evidence="7" id="KW-0698">rRNA processing</keyword>
<dbReference type="EMBL" id="MHLW01000008">
    <property type="protein sequence ID" value="OGZ18250.1"/>
    <property type="molecule type" value="Genomic_DNA"/>
</dbReference>
<dbReference type="GO" id="GO:0008270">
    <property type="term" value="F:zinc ion binding"/>
    <property type="evidence" value="ECO:0007669"/>
    <property type="project" value="UniProtKB-UniRule"/>
</dbReference>
<dbReference type="SUPFAM" id="SSF55486">
    <property type="entry name" value="Metalloproteases ('zincins'), catalytic domain"/>
    <property type="match status" value="1"/>
</dbReference>
<feature type="binding site" evidence="7">
    <location>
        <position position="88"/>
    </location>
    <ligand>
        <name>Zn(2+)</name>
        <dbReference type="ChEBI" id="CHEBI:29105"/>
        <note>catalytic</note>
    </ligand>
</feature>
<proteinExistence type="inferred from homology"/>
<comment type="caution">
    <text evidence="8">The sequence shown here is derived from an EMBL/GenBank/DDBJ whole genome shotgun (WGS) entry which is preliminary data.</text>
</comment>
<comment type="subcellular location">
    <subcellularLocation>
        <location evidence="7">Cytoplasm</location>
    </subcellularLocation>
</comment>
<dbReference type="PANTHER" id="PTHR46986">
    <property type="entry name" value="ENDORIBONUCLEASE YBEY, CHLOROPLASTIC"/>
    <property type="match status" value="1"/>
</dbReference>
<dbReference type="GO" id="GO:0006364">
    <property type="term" value="P:rRNA processing"/>
    <property type="evidence" value="ECO:0007669"/>
    <property type="project" value="UniProtKB-UniRule"/>
</dbReference>
<dbReference type="GO" id="GO:0004521">
    <property type="term" value="F:RNA endonuclease activity"/>
    <property type="evidence" value="ECO:0007669"/>
    <property type="project" value="UniProtKB-UniRule"/>
</dbReference>
<dbReference type="Proteomes" id="UP000178893">
    <property type="component" value="Unassembled WGS sequence"/>
</dbReference>
<dbReference type="EC" id="3.1.-.-" evidence="7"/>
<comment type="function">
    <text evidence="7">Single strand-specific metallo-endoribonuclease involved in late-stage 70S ribosome quality control and in maturation of the 3' terminus of the 16S rRNA.</text>
</comment>
<evidence type="ECO:0000313" key="9">
    <source>
        <dbReference type="Proteomes" id="UP000178893"/>
    </source>
</evidence>
<comment type="cofactor">
    <cofactor evidence="7">
        <name>Zn(2+)</name>
        <dbReference type="ChEBI" id="CHEBI:29105"/>
    </cofactor>
    <text evidence="7">Binds 1 zinc ion.</text>
</comment>
<evidence type="ECO:0000256" key="5">
    <source>
        <dbReference type="ARBA" id="ARBA00022801"/>
    </source>
</evidence>
<evidence type="ECO:0000256" key="3">
    <source>
        <dbReference type="ARBA" id="ARBA00022723"/>
    </source>
</evidence>
<evidence type="ECO:0000256" key="1">
    <source>
        <dbReference type="ARBA" id="ARBA00010875"/>
    </source>
</evidence>
<comment type="similarity">
    <text evidence="1 7">Belongs to the endoribonuclease YbeY family.</text>
</comment>
<dbReference type="NCBIfam" id="TIGR00043">
    <property type="entry name" value="rRNA maturation RNase YbeY"/>
    <property type="match status" value="1"/>
</dbReference>
<dbReference type="InterPro" id="IPR002036">
    <property type="entry name" value="YbeY"/>
</dbReference>
<keyword evidence="5 7" id="KW-0378">Hydrolase</keyword>
<keyword evidence="7" id="KW-0963">Cytoplasm</keyword>
<sequence>MIEINNLTGKKIDEKFLKGLAKKVLKGENREETDLSIAFVDKKRIKELNKKYRKKDEATDVLSFGNGLNEIVICSEMIKSSLEEVLIHGLLHLLGNEHGEKMEEKQKYYLNLFKCLNVKMILWQNHTL</sequence>
<evidence type="ECO:0000256" key="7">
    <source>
        <dbReference type="HAMAP-Rule" id="MF_00009"/>
    </source>
</evidence>
<name>A0A1G2DZ06_9BACT</name>
<organism evidence="8 9">
    <name type="scientific">Candidatus Nealsonbacteria bacterium RBG_13_37_56</name>
    <dbReference type="NCBI Taxonomy" id="1801661"/>
    <lineage>
        <taxon>Bacteria</taxon>
        <taxon>Candidatus Nealsoniibacteriota</taxon>
    </lineage>
</organism>
<dbReference type="InterPro" id="IPR023091">
    <property type="entry name" value="MetalPrtase_cat_dom_sf_prd"/>
</dbReference>
<dbReference type="HAMAP" id="MF_00009">
    <property type="entry name" value="Endoribonucl_YbeY"/>
    <property type="match status" value="1"/>
</dbReference>
<feature type="binding site" evidence="7">
    <location>
        <position position="92"/>
    </location>
    <ligand>
        <name>Zn(2+)</name>
        <dbReference type="ChEBI" id="CHEBI:29105"/>
        <note>catalytic</note>
    </ligand>
</feature>
<feature type="binding site" evidence="7">
    <location>
        <position position="98"/>
    </location>
    <ligand>
        <name>Zn(2+)</name>
        <dbReference type="ChEBI" id="CHEBI:29105"/>
        <note>catalytic</note>
    </ligand>
</feature>
<evidence type="ECO:0000256" key="4">
    <source>
        <dbReference type="ARBA" id="ARBA00022759"/>
    </source>
</evidence>
<keyword evidence="4 7" id="KW-0255">Endonuclease</keyword>
<keyword evidence="2 7" id="KW-0540">Nuclease</keyword>
<reference evidence="8 9" key="1">
    <citation type="journal article" date="2016" name="Nat. Commun.">
        <title>Thousands of microbial genomes shed light on interconnected biogeochemical processes in an aquifer system.</title>
        <authorList>
            <person name="Anantharaman K."/>
            <person name="Brown C.T."/>
            <person name="Hug L.A."/>
            <person name="Sharon I."/>
            <person name="Castelle C.J."/>
            <person name="Probst A.J."/>
            <person name="Thomas B.C."/>
            <person name="Singh A."/>
            <person name="Wilkins M.J."/>
            <person name="Karaoz U."/>
            <person name="Brodie E.L."/>
            <person name="Williams K.H."/>
            <person name="Hubbard S.S."/>
            <person name="Banfield J.F."/>
        </authorList>
    </citation>
    <scope>NUCLEOTIDE SEQUENCE [LARGE SCALE GENOMIC DNA]</scope>
</reference>
<keyword evidence="3 7" id="KW-0479">Metal-binding</keyword>
<dbReference type="AlphaFoldDB" id="A0A1G2DZ06"/>
<accession>A0A1G2DZ06</accession>
<dbReference type="Gene3D" id="3.40.390.30">
    <property type="entry name" value="Metalloproteases ('zincins'), catalytic domain"/>
    <property type="match status" value="1"/>
</dbReference>
<gene>
    <name evidence="7" type="primary">ybeY</name>
    <name evidence="8" type="ORF">A2V72_01000</name>
</gene>
<dbReference type="GO" id="GO:0005737">
    <property type="term" value="C:cytoplasm"/>
    <property type="evidence" value="ECO:0007669"/>
    <property type="project" value="UniProtKB-SubCell"/>
</dbReference>
<keyword evidence="6 7" id="KW-0862">Zinc</keyword>
<dbReference type="GO" id="GO:0004222">
    <property type="term" value="F:metalloendopeptidase activity"/>
    <property type="evidence" value="ECO:0007669"/>
    <property type="project" value="InterPro"/>
</dbReference>
<keyword evidence="7" id="KW-0690">Ribosome biogenesis</keyword>
<dbReference type="PANTHER" id="PTHR46986:SF1">
    <property type="entry name" value="ENDORIBONUCLEASE YBEY, CHLOROPLASTIC"/>
    <property type="match status" value="1"/>
</dbReference>